<dbReference type="Proteomes" id="UP001175226">
    <property type="component" value="Unassembled WGS sequence"/>
</dbReference>
<dbReference type="EMBL" id="JAUEPT010000014">
    <property type="protein sequence ID" value="KAK0446089.1"/>
    <property type="molecule type" value="Genomic_DNA"/>
</dbReference>
<dbReference type="GO" id="GO:0008171">
    <property type="term" value="F:O-methyltransferase activity"/>
    <property type="evidence" value="ECO:0007669"/>
    <property type="project" value="InterPro"/>
</dbReference>
<dbReference type="InterPro" id="IPR029063">
    <property type="entry name" value="SAM-dependent_MTases_sf"/>
</dbReference>
<evidence type="ECO:0000256" key="3">
    <source>
        <dbReference type="ARBA" id="ARBA00022691"/>
    </source>
</evidence>
<dbReference type="GO" id="GO:0046983">
    <property type="term" value="F:protein dimerization activity"/>
    <property type="evidence" value="ECO:0007669"/>
    <property type="project" value="InterPro"/>
</dbReference>
<gene>
    <name evidence="6" type="ORF">EV421DRAFT_1792328</name>
</gene>
<keyword evidence="7" id="KW-1185">Reference proteome</keyword>
<dbReference type="InterPro" id="IPR012967">
    <property type="entry name" value="COMT_dimerisation"/>
</dbReference>
<dbReference type="PROSITE" id="PS51683">
    <property type="entry name" value="SAM_OMT_II"/>
    <property type="match status" value="1"/>
</dbReference>
<dbReference type="PANTHER" id="PTHR43712">
    <property type="entry name" value="PUTATIVE (AFU_ORTHOLOGUE AFUA_4G14580)-RELATED"/>
    <property type="match status" value="1"/>
</dbReference>
<feature type="domain" description="O-methyltransferase dimerisation" evidence="5">
    <location>
        <begin position="101"/>
        <end position="176"/>
    </location>
</feature>
<evidence type="ECO:0000313" key="6">
    <source>
        <dbReference type="EMBL" id="KAK0446089.1"/>
    </source>
</evidence>
<organism evidence="6 7">
    <name type="scientific">Armillaria borealis</name>
    <dbReference type="NCBI Taxonomy" id="47425"/>
    <lineage>
        <taxon>Eukaryota</taxon>
        <taxon>Fungi</taxon>
        <taxon>Dikarya</taxon>
        <taxon>Basidiomycota</taxon>
        <taxon>Agaricomycotina</taxon>
        <taxon>Agaricomycetes</taxon>
        <taxon>Agaricomycetidae</taxon>
        <taxon>Agaricales</taxon>
        <taxon>Marasmiineae</taxon>
        <taxon>Physalacriaceae</taxon>
        <taxon>Armillaria</taxon>
    </lineage>
</organism>
<dbReference type="Pfam" id="PF08100">
    <property type="entry name" value="Dimerisation"/>
    <property type="match status" value="1"/>
</dbReference>
<dbReference type="Gene3D" id="1.10.10.10">
    <property type="entry name" value="Winged helix-like DNA-binding domain superfamily/Winged helix DNA-binding domain"/>
    <property type="match status" value="1"/>
</dbReference>
<keyword evidence="2" id="KW-0808">Transferase</keyword>
<evidence type="ECO:0000256" key="2">
    <source>
        <dbReference type="ARBA" id="ARBA00022679"/>
    </source>
</evidence>
<keyword evidence="1 6" id="KW-0489">Methyltransferase</keyword>
<keyword evidence="3" id="KW-0949">S-adenosyl-L-methionine</keyword>
<dbReference type="GO" id="GO:0032259">
    <property type="term" value="P:methylation"/>
    <property type="evidence" value="ECO:0007669"/>
    <property type="project" value="UniProtKB-KW"/>
</dbReference>
<feature type="domain" description="O-methyltransferase C-terminal" evidence="4">
    <location>
        <begin position="198"/>
        <end position="383"/>
    </location>
</feature>
<protein>
    <submittedName>
        <fullName evidence="6">S-adenosyl-L-methionine-dependent methyltransferase</fullName>
    </submittedName>
</protein>
<evidence type="ECO:0000313" key="7">
    <source>
        <dbReference type="Proteomes" id="UP001175226"/>
    </source>
</evidence>
<dbReference type="SUPFAM" id="SSF46785">
    <property type="entry name" value="Winged helix' DNA-binding domain"/>
    <property type="match status" value="1"/>
</dbReference>
<dbReference type="InterPro" id="IPR016461">
    <property type="entry name" value="COMT-like"/>
</dbReference>
<name>A0AA39MU43_9AGAR</name>
<dbReference type="InterPro" id="IPR036388">
    <property type="entry name" value="WH-like_DNA-bd_sf"/>
</dbReference>
<evidence type="ECO:0000259" key="5">
    <source>
        <dbReference type="Pfam" id="PF08100"/>
    </source>
</evidence>
<dbReference type="Pfam" id="PF00891">
    <property type="entry name" value="Methyltransf_2"/>
    <property type="match status" value="1"/>
</dbReference>
<comment type="caution">
    <text evidence="6">The sequence shown here is derived from an EMBL/GenBank/DDBJ whole genome shotgun (WGS) entry which is preliminary data.</text>
</comment>
<evidence type="ECO:0000256" key="1">
    <source>
        <dbReference type="ARBA" id="ARBA00022603"/>
    </source>
</evidence>
<proteinExistence type="predicted"/>
<accession>A0AA39MU43</accession>
<dbReference type="InterPro" id="IPR036390">
    <property type="entry name" value="WH_DNA-bd_sf"/>
</dbReference>
<dbReference type="AlphaFoldDB" id="A0AA39MU43"/>
<reference evidence="6" key="1">
    <citation type="submission" date="2023-06" db="EMBL/GenBank/DDBJ databases">
        <authorList>
            <consortium name="Lawrence Berkeley National Laboratory"/>
            <person name="Ahrendt S."/>
            <person name="Sahu N."/>
            <person name="Indic B."/>
            <person name="Wong-Bajracharya J."/>
            <person name="Merenyi Z."/>
            <person name="Ke H.-M."/>
            <person name="Monk M."/>
            <person name="Kocsube S."/>
            <person name="Drula E."/>
            <person name="Lipzen A."/>
            <person name="Balint B."/>
            <person name="Henrissat B."/>
            <person name="Andreopoulos B."/>
            <person name="Martin F.M."/>
            <person name="Harder C.B."/>
            <person name="Rigling D."/>
            <person name="Ford K.L."/>
            <person name="Foster G.D."/>
            <person name="Pangilinan J."/>
            <person name="Papanicolaou A."/>
            <person name="Barry K."/>
            <person name="LaButti K."/>
            <person name="Viragh M."/>
            <person name="Koriabine M."/>
            <person name="Yan M."/>
            <person name="Riley R."/>
            <person name="Champramary S."/>
            <person name="Plett K.L."/>
            <person name="Tsai I.J."/>
            <person name="Slot J."/>
            <person name="Sipos G."/>
            <person name="Plett J."/>
            <person name="Nagy L.G."/>
            <person name="Grigoriev I.V."/>
        </authorList>
    </citation>
    <scope>NUCLEOTIDE SEQUENCE</scope>
    <source>
        <strain evidence="6">FPL87.14</strain>
    </source>
</reference>
<evidence type="ECO:0000259" key="4">
    <source>
        <dbReference type="Pfam" id="PF00891"/>
    </source>
</evidence>
<dbReference type="InterPro" id="IPR001077">
    <property type="entry name" value="COMT_C"/>
</dbReference>
<sequence>MRQASQHSKAGDYNTSPRPTMASGATHLLALTSLITASVQEIISAYPNIPHPDSTSLGIYDDPESIPPELSKAIQRVEAACTQLSCAVASSGHVIVNKALAHAEPASLLVVTQARIADYLLDKHDGLHVSELARLSGLNESKLGRILRLLVTSHVFREVKPNVFSNNRLSMKLLSSDPVSDIVCLLTDESLTASTYLNESMTAQEGSKIPFERATGLPFFEYHKTPEGKAKGDRFPRAMVGWGNVTGKGLLATVYPWEQQPADTTICDIAGGNGHVTMALMKAHPHLKVVLQDQEQVIVMGKQFWNQEYSDAVERGRVQFVPFNFFQDAAVKGCDFYYIRSILRDWPDEQSLLILSNVRKAMKPSSRLIIHDTVLRQAVRTTSSSPGQKDATFQDIAPEPLLPNYGAARIRTYELDMIMMNLLGSAARTLDEFLSLCGTCGLRFEKLYEAGETDLIEFSPV</sequence>
<dbReference type="PANTHER" id="PTHR43712:SF2">
    <property type="entry name" value="O-METHYLTRANSFERASE CICE"/>
    <property type="match status" value="1"/>
</dbReference>
<dbReference type="SUPFAM" id="SSF53335">
    <property type="entry name" value="S-adenosyl-L-methionine-dependent methyltransferases"/>
    <property type="match status" value="1"/>
</dbReference>
<dbReference type="Gene3D" id="3.40.50.150">
    <property type="entry name" value="Vaccinia Virus protein VP39"/>
    <property type="match status" value="1"/>
</dbReference>